<dbReference type="GO" id="GO:0016887">
    <property type="term" value="F:ATP hydrolysis activity"/>
    <property type="evidence" value="ECO:0007669"/>
    <property type="project" value="InterPro"/>
</dbReference>
<accession>A0A133NF54</accession>
<reference evidence="6" key="1">
    <citation type="submission" date="2016-01" db="EMBL/GenBank/DDBJ databases">
        <authorList>
            <person name="Mitreva M."/>
            <person name="Pepin K.H."/>
            <person name="Mihindukulasuriya K.A."/>
            <person name="Fulton R."/>
            <person name="Fronick C."/>
            <person name="O'Laughlin M."/>
            <person name="Miner T."/>
            <person name="Herter B."/>
            <person name="Rosa B.A."/>
            <person name="Cordes M."/>
            <person name="Tomlinson C."/>
            <person name="Wollam A."/>
            <person name="Palsikar V.B."/>
            <person name="Mardis E.R."/>
            <person name="Wilson R.K."/>
        </authorList>
    </citation>
    <scope>NUCLEOTIDE SEQUENCE [LARGE SCALE GENOMIC DNA]</scope>
    <source>
        <strain evidence="6">MJR7757B</strain>
    </source>
</reference>
<dbReference type="SMART" id="SM00382">
    <property type="entry name" value="AAA"/>
    <property type="match status" value="1"/>
</dbReference>
<dbReference type="InterPro" id="IPR003439">
    <property type="entry name" value="ABC_transporter-like_ATP-bd"/>
</dbReference>
<dbReference type="EMBL" id="LRPY01000242">
    <property type="protein sequence ID" value="KXA14922.1"/>
    <property type="molecule type" value="Genomic_DNA"/>
</dbReference>
<keyword evidence="6" id="KW-1185">Reference proteome</keyword>
<proteinExistence type="predicted"/>
<dbReference type="STRING" id="1408287.GCA_000493815_00618"/>
<dbReference type="SUPFAM" id="SSF52540">
    <property type="entry name" value="P-loop containing nucleoside triphosphate hydrolases"/>
    <property type="match status" value="1"/>
</dbReference>
<dbReference type="Pfam" id="PF00005">
    <property type="entry name" value="ABC_tran"/>
    <property type="match status" value="1"/>
</dbReference>
<keyword evidence="2" id="KW-0547">Nucleotide-binding</keyword>
<keyword evidence="3 5" id="KW-0067">ATP-binding</keyword>
<dbReference type="InterPro" id="IPR017871">
    <property type="entry name" value="ABC_transporter-like_CS"/>
</dbReference>
<evidence type="ECO:0000313" key="5">
    <source>
        <dbReference type="EMBL" id="KXA14922.1"/>
    </source>
</evidence>
<dbReference type="PATRIC" id="fig|851.8.peg.2259"/>
<evidence type="ECO:0000256" key="1">
    <source>
        <dbReference type="ARBA" id="ARBA00022448"/>
    </source>
</evidence>
<dbReference type="InterPro" id="IPR050166">
    <property type="entry name" value="ABC_transporter_ATP-bind"/>
</dbReference>
<evidence type="ECO:0000256" key="3">
    <source>
        <dbReference type="ARBA" id="ARBA00022840"/>
    </source>
</evidence>
<dbReference type="AlphaFoldDB" id="A0A133NF54"/>
<name>A0A133NF54_FUSNU</name>
<dbReference type="PANTHER" id="PTHR42788">
    <property type="entry name" value="TAURINE IMPORT ATP-BINDING PROTEIN-RELATED"/>
    <property type="match status" value="1"/>
</dbReference>
<evidence type="ECO:0000256" key="2">
    <source>
        <dbReference type="ARBA" id="ARBA00022741"/>
    </source>
</evidence>
<evidence type="ECO:0000259" key="4">
    <source>
        <dbReference type="PROSITE" id="PS50893"/>
    </source>
</evidence>
<keyword evidence="1" id="KW-0813">Transport</keyword>
<feature type="domain" description="ABC transporter" evidence="4">
    <location>
        <begin position="8"/>
        <end position="233"/>
    </location>
</feature>
<protein>
    <submittedName>
        <fullName evidence="5">ABC transporter, ATP-binding protein</fullName>
    </submittedName>
</protein>
<evidence type="ECO:0000313" key="6">
    <source>
        <dbReference type="Proteomes" id="UP000070401"/>
    </source>
</evidence>
<comment type="caution">
    <text evidence="5">The sequence shown here is derived from an EMBL/GenBank/DDBJ whole genome shotgun (WGS) entry which is preliminary data.</text>
</comment>
<dbReference type="InterPro" id="IPR027417">
    <property type="entry name" value="P-loop_NTPase"/>
</dbReference>
<organism evidence="5 6">
    <name type="scientific">Fusobacterium nucleatum</name>
    <dbReference type="NCBI Taxonomy" id="851"/>
    <lineage>
        <taxon>Bacteria</taxon>
        <taxon>Fusobacteriati</taxon>
        <taxon>Fusobacteriota</taxon>
        <taxon>Fusobacteriia</taxon>
        <taxon>Fusobacteriales</taxon>
        <taxon>Fusobacteriaceae</taxon>
        <taxon>Fusobacterium</taxon>
    </lineage>
</organism>
<dbReference type="Gene3D" id="3.40.50.300">
    <property type="entry name" value="P-loop containing nucleotide triphosphate hydrolases"/>
    <property type="match status" value="1"/>
</dbReference>
<dbReference type="Proteomes" id="UP000070401">
    <property type="component" value="Unassembled WGS sequence"/>
</dbReference>
<dbReference type="PROSITE" id="PS50893">
    <property type="entry name" value="ABC_TRANSPORTER_2"/>
    <property type="match status" value="1"/>
</dbReference>
<dbReference type="PROSITE" id="PS00211">
    <property type="entry name" value="ABC_TRANSPORTER_1"/>
    <property type="match status" value="1"/>
</dbReference>
<dbReference type="InterPro" id="IPR003593">
    <property type="entry name" value="AAA+_ATPase"/>
</dbReference>
<sequence length="245" mass="28094">MKNILNILEVKNLSYSFGNNPILKDINIHVNENEIVAIVGSSGVGKSTLFNLIAGVLKKQTGEITINGSDDYIGKVAYMLQKDLLFEHKTIINNVILPLIIAKVNKKKALEEGNKILKQFNLDRYANKYPQQLSGGMRQRVALIRTYMFKRKIFLLDEAFSALDAITKKELHKWYLDLKKEFNLTTLLITHDIEEAVFLSDRIYILGNKPGEIIGEIKIEINPNEDIDVQRLFYKKEILNIMNIE</sequence>
<dbReference type="PANTHER" id="PTHR42788:SF2">
    <property type="entry name" value="ABC TRANSPORTER ATP-BINDING PROTEIN"/>
    <property type="match status" value="1"/>
</dbReference>
<gene>
    <name evidence="5" type="ORF">HMPREF3221_02239</name>
</gene>
<dbReference type="GO" id="GO:0005524">
    <property type="term" value="F:ATP binding"/>
    <property type="evidence" value="ECO:0007669"/>
    <property type="project" value="UniProtKB-KW"/>
</dbReference>
<dbReference type="eggNOG" id="COG1116">
    <property type="taxonomic scope" value="Bacteria"/>
</dbReference>